<gene>
    <name evidence="4" type="ORF">g.22883</name>
    <name evidence="3" type="ORF">g.22894</name>
</gene>
<feature type="transmembrane region" description="Helical" evidence="1">
    <location>
        <begin position="949"/>
        <end position="969"/>
    </location>
</feature>
<sequence length="970" mass="110882">MSVLHQNIDGLRNKIERLIHHLEVLTPSVVILTEHGLKEEELRNIKLQNYTLLSAFCRKTHAKGGVAIYIKSALEVMTEHIDTTSFCEELICEIELCCLTVNNLQLYILGTYRSPSGQLEDFQNIMSRLLADTKAYSKFLIIMGDVNVDMLKETSDNKLINDMLLSFNTTRLPLQATRITSSTQSSIDWVCTNSSELVVQVEVLQTGLSDHRAQLCTLNIPTKEKPTVSVTRRRFNDDNMAVLKSLLQGQNWDNVRNAHHLQDAYDTFSKTLNVILDMACPKKKIRSRKKAKPKYYLNDEALSLKRDFLEAQHKFELTGSVTDKTNMTIKKKAYDFKLRDMKRQHIVTYINQAHDKSKATWKVINDEKTGKNDNNSKLELLVDNKKLEDPQKIADFLNEYFTNIADNTLRKQTKNHTRPVLPTLVPVTNSKLEVFHPTSVEEVRNVIKSLKSTHSAGLDEISSKILKFCCEELYEPLSYLINRSFQQGIFPQQLKKSKVYPKHKGGNKLEVNNYRPISVISTISKLFEKIALKRLLDHCNENELMTPNQHGFRKHKSTTTALISLLEETVDHIEAGRIAAGIMLDYSEAFDCLSHDLILTKLQSLGIVAKAAEWVHNYLADRHQLVELLCQEKSTTKKVLSTPLPITRGVPQGSVLGPALFILTTNDLPAYLRDSCTPIMYADDTTLMLGKESIESLQISAFIATNLATQYCHENDLVINTQKTKQIMFGRRGREEPALPEVEVDETACFMGITIDSSFTWTAHIDRVCRKLNTGIFLIRRMTQIGTQIAKIIYHAFCETHIMYGIAAWGGTTKTNMNRILILQKRALRTILGLQPMESCREHFKSLKILTVYAMYICEVAHYASIKQPAQGSALHNYNTRHATRFNLPAHRTSLYARKPIYAGMKILNHLPQDFRQETGATLKNRLKNFLLDNPIYPMDEFYQTTWTYVYILYCIKILCIYSCLYTVLF</sequence>
<dbReference type="InterPro" id="IPR036691">
    <property type="entry name" value="Endo/exonu/phosph_ase_sf"/>
</dbReference>
<evidence type="ECO:0000259" key="2">
    <source>
        <dbReference type="PROSITE" id="PS50878"/>
    </source>
</evidence>
<dbReference type="InterPro" id="IPR000477">
    <property type="entry name" value="RT_dom"/>
</dbReference>
<dbReference type="PROSITE" id="PS50878">
    <property type="entry name" value="RT_POL"/>
    <property type="match status" value="1"/>
</dbReference>
<dbReference type="SUPFAM" id="SSF56672">
    <property type="entry name" value="DNA/RNA polymerases"/>
    <property type="match status" value="1"/>
</dbReference>
<dbReference type="GO" id="GO:0003824">
    <property type="term" value="F:catalytic activity"/>
    <property type="evidence" value="ECO:0007669"/>
    <property type="project" value="InterPro"/>
</dbReference>
<evidence type="ECO:0000313" key="4">
    <source>
        <dbReference type="EMBL" id="JAS95197.1"/>
    </source>
</evidence>
<protein>
    <recommendedName>
        <fullName evidence="2">Reverse transcriptase domain-containing protein</fullName>
    </recommendedName>
</protein>
<keyword evidence="1" id="KW-1133">Transmembrane helix</keyword>
<organism evidence="4">
    <name type="scientific">Homalodisca liturata</name>
    <dbReference type="NCBI Taxonomy" id="320908"/>
    <lineage>
        <taxon>Eukaryota</taxon>
        <taxon>Metazoa</taxon>
        <taxon>Ecdysozoa</taxon>
        <taxon>Arthropoda</taxon>
        <taxon>Hexapoda</taxon>
        <taxon>Insecta</taxon>
        <taxon>Pterygota</taxon>
        <taxon>Neoptera</taxon>
        <taxon>Paraneoptera</taxon>
        <taxon>Hemiptera</taxon>
        <taxon>Auchenorrhyncha</taxon>
        <taxon>Membracoidea</taxon>
        <taxon>Cicadellidae</taxon>
        <taxon>Cicadellinae</taxon>
        <taxon>Proconiini</taxon>
        <taxon>Homalodisca</taxon>
    </lineage>
</organism>
<accession>A0A1B6J7P5</accession>
<dbReference type="EMBL" id="GECU01019432">
    <property type="protein sequence ID" value="JAS88274.1"/>
    <property type="molecule type" value="Transcribed_RNA"/>
</dbReference>
<feature type="domain" description="Reverse transcriptase" evidence="2">
    <location>
        <begin position="483"/>
        <end position="755"/>
    </location>
</feature>
<dbReference type="InterPro" id="IPR043502">
    <property type="entry name" value="DNA/RNA_pol_sf"/>
</dbReference>
<name>A0A1B6J7P5_9HEMI</name>
<dbReference type="Pfam" id="PF00078">
    <property type="entry name" value="RVT_1"/>
    <property type="match status" value="1"/>
</dbReference>
<reference evidence="4" key="1">
    <citation type="submission" date="2015-11" db="EMBL/GenBank/DDBJ databases">
        <title>De novo transcriptome assembly of four potential Pierce s Disease insect vectors from Arizona vineyards.</title>
        <authorList>
            <person name="Tassone E.E."/>
        </authorList>
    </citation>
    <scope>NUCLEOTIDE SEQUENCE</scope>
</reference>
<dbReference type="InterPro" id="IPR005135">
    <property type="entry name" value="Endo/exonuclease/phosphatase"/>
</dbReference>
<dbReference type="Gene3D" id="3.60.10.10">
    <property type="entry name" value="Endonuclease/exonuclease/phosphatase"/>
    <property type="match status" value="1"/>
</dbReference>
<evidence type="ECO:0000256" key="1">
    <source>
        <dbReference type="SAM" id="Phobius"/>
    </source>
</evidence>
<dbReference type="EMBL" id="GECU01012509">
    <property type="protein sequence ID" value="JAS95197.1"/>
    <property type="molecule type" value="Transcribed_RNA"/>
</dbReference>
<dbReference type="Pfam" id="PF03372">
    <property type="entry name" value="Exo_endo_phos"/>
    <property type="match status" value="1"/>
</dbReference>
<dbReference type="SUPFAM" id="SSF56219">
    <property type="entry name" value="DNase I-like"/>
    <property type="match status" value="1"/>
</dbReference>
<keyword evidence="1" id="KW-0472">Membrane</keyword>
<keyword evidence="1" id="KW-0812">Transmembrane</keyword>
<dbReference type="CDD" id="cd01650">
    <property type="entry name" value="RT_nLTR_like"/>
    <property type="match status" value="1"/>
</dbReference>
<dbReference type="GO" id="GO:0071897">
    <property type="term" value="P:DNA biosynthetic process"/>
    <property type="evidence" value="ECO:0007669"/>
    <property type="project" value="UniProtKB-ARBA"/>
</dbReference>
<dbReference type="PANTHER" id="PTHR33332">
    <property type="entry name" value="REVERSE TRANSCRIPTASE DOMAIN-CONTAINING PROTEIN"/>
    <property type="match status" value="1"/>
</dbReference>
<proteinExistence type="predicted"/>
<dbReference type="AlphaFoldDB" id="A0A1B6J7P5"/>
<evidence type="ECO:0000313" key="3">
    <source>
        <dbReference type="EMBL" id="JAS88274.1"/>
    </source>
</evidence>